<sequence length="127" mass="14407">MTAAECLAQERIWFDKPRYDEAERQFYERMNGPTQPKQDTGANSILQDIARARENIQKSLAGVSRAKTLPLHFELCFRTEPSLYLLNHLFSSFICTHQLKTTLQPSRGSAPKISNPSHRSSPVSVCV</sequence>
<evidence type="ECO:0000313" key="2">
    <source>
        <dbReference type="Ensembl" id="ENSSGRP00000050642.1"/>
    </source>
</evidence>
<dbReference type="InParanoid" id="A0A672NLY6"/>
<dbReference type="Proteomes" id="UP000472262">
    <property type="component" value="Unassembled WGS sequence"/>
</dbReference>
<keyword evidence="3" id="KW-1185">Reference proteome</keyword>
<name>A0A672NLY6_SINGR</name>
<feature type="region of interest" description="Disordered" evidence="1">
    <location>
        <begin position="105"/>
        <end position="127"/>
    </location>
</feature>
<dbReference type="AlphaFoldDB" id="A0A672NLY6"/>
<reference evidence="2" key="2">
    <citation type="submission" date="2025-09" db="UniProtKB">
        <authorList>
            <consortium name="Ensembl"/>
        </authorList>
    </citation>
    <scope>IDENTIFICATION</scope>
</reference>
<protein>
    <submittedName>
        <fullName evidence="2">Uncharacterized protein</fullName>
    </submittedName>
</protein>
<dbReference type="Ensembl" id="ENSSGRT00000054098.1">
    <property type="protein sequence ID" value="ENSSGRP00000050642.1"/>
    <property type="gene ID" value="ENSSGRG00000026815.1"/>
</dbReference>
<evidence type="ECO:0000313" key="3">
    <source>
        <dbReference type="Proteomes" id="UP000472262"/>
    </source>
</evidence>
<organism evidence="2 3">
    <name type="scientific">Sinocyclocheilus grahami</name>
    <name type="common">Dianchi golden-line fish</name>
    <name type="synonym">Barbus grahami</name>
    <dbReference type="NCBI Taxonomy" id="75366"/>
    <lineage>
        <taxon>Eukaryota</taxon>
        <taxon>Metazoa</taxon>
        <taxon>Chordata</taxon>
        <taxon>Craniata</taxon>
        <taxon>Vertebrata</taxon>
        <taxon>Euteleostomi</taxon>
        <taxon>Actinopterygii</taxon>
        <taxon>Neopterygii</taxon>
        <taxon>Teleostei</taxon>
        <taxon>Ostariophysi</taxon>
        <taxon>Cypriniformes</taxon>
        <taxon>Cyprinidae</taxon>
        <taxon>Cyprininae</taxon>
        <taxon>Sinocyclocheilus</taxon>
    </lineage>
</organism>
<accession>A0A672NLY6</accession>
<reference evidence="2" key="1">
    <citation type="submission" date="2025-08" db="UniProtKB">
        <authorList>
            <consortium name="Ensembl"/>
        </authorList>
    </citation>
    <scope>IDENTIFICATION</scope>
</reference>
<evidence type="ECO:0000256" key="1">
    <source>
        <dbReference type="SAM" id="MobiDB-lite"/>
    </source>
</evidence>
<proteinExistence type="predicted"/>